<name>A0ACB9ZD29_9PEZI</name>
<reference evidence="1 2" key="1">
    <citation type="journal article" date="2022" name="New Phytol.">
        <title>Ecological generalism drives hyperdiversity of secondary metabolite gene clusters in xylarialean endophytes.</title>
        <authorList>
            <person name="Franco M.E.E."/>
            <person name="Wisecaver J.H."/>
            <person name="Arnold A.E."/>
            <person name="Ju Y.M."/>
            <person name="Slot J.C."/>
            <person name="Ahrendt S."/>
            <person name="Moore L.P."/>
            <person name="Eastman K.E."/>
            <person name="Scott K."/>
            <person name="Konkel Z."/>
            <person name="Mondo S.J."/>
            <person name="Kuo A."/>
            <person name="Hayes R.D."/>
            <person name="Haridas S."/>
            <person name="Andreopoulos B."/>
            <person name="Riley R."/>
            <person name="LaButti K."/>
            <person name="Pangilinan J."/>
            <person name="Lipzen A."/>
            <person name="Amirebrahimi M."/>
            <person name="Yan J."/>
            <person name="Adam C."/>
            <person name="Keymanesh K."/>
            <person name="Ng V."/>
            <person name="Louie K."/>
            <person name="Northen T."/>
            <person name="Drula E."/>
            <person name="Henrissat B."/>
            <person name="Hsieh H.M."/>
            <person name="Youens-Clark K."/>
            <person name="Lutzoni F."/>
            <person name="Miadlikowska J."/>
            <person name="Eastwood D.C."/>
            <person name="Hamelin R.C."/>
            <person name="Grigoriev I.V."/>
            <person name="U'Ren J.M."/>
        </authorList>
    </citation>
    <scope>NUCLEOTIDE SEQUENCE [LARGE SCALE GENOMIC DNA]</scope>
    <source>
        <strain evidence="1 2">CBS 119005</strain>
    </source>
</reference>
<gene>
    <name evidence="1" type="ORF">F4820DRAFT_407903</name>
</gene>
<evidence type="ECO:0000313" key="1">
    <source>
        <dbReference type="EMBL" id="KAI4869069.1"/>
    </source>
</evidence>
<evidence type="ECO:0000313" key="2">
    <source>
        <dbReference type="Proteomes" id="UP001497700"/>
    </source>
</evidence>
<dbReference type="Proteomes" id="UP001497700">
    <property type="component" value="Unassembled WGS sequence"/>
</dbReference>
<sequence>MTEGLQATEDPAAARAAEQARIRKERREAKIRAGGAARLDKITGLGGGIRRDPPPSETSTPQAATTTSSTPNTTATPKPDQHGDPEEVDISQHYYEPRATPRTRPPSDASSNISEAQLRQMILGLDRTGSGTGTPPTPGRNPFAQDGAAPLGPMPPGMEGMEGMDEDPMMQMLSKMMAGGGMPGMPGGGGGPGGASPFAGTPLDGLLGSLGGMGMGGPSPAQQAQQVAANKTANLWRILHAVFALGLGLYVALSTTFTGSLTERERSALTGGSSTTFPDGSSVTVTGTDDDSLERTRAYFFYAFTSAEALLLTARYFLDADRAPPKGWVWTASGFLPEPARGYAQHALRYGQILGTVRSDALVCVFVLGLCSWWRS</sequence>
<proteinExistence type="predicted"/>
<dbReference type="EMBL" id="MU393433">
    <property type="protein sequence ID" value="KAI4869069.1"/>
    <property type="molecule type" value="Genomic_DNA"/>
</dbReference>
<protein>
    <submittedName>
        <fullName evidence="1">Uncharacterized protein</fullName>
    </submittedName>
</protein>
<accession>A0ACB9ZD29</accession>
<organism evidence="1 2">
    <name type="scientific">Hypoxylon rubiginosum</name>
    <dbReference type="NCBI Taxonomy" id="110542"/>
    <lineage>
        <taxon>Eukaryota</taxon>
        <taxon>Fungi</taxon>
        <taxon>Dikarya</taxon>
        <taxon>Ascomycota</taxon>
        <taxon>Pezizomycotina</taxon>
        <taxon>Sordariomycetes</taxon>
        <taxon>Xylariomycetidae</taxon>
        <taxon>Xylariales</taxon>
        <taxon>Hypoxylaceae</taxon>
        <taxon>Hypoxylon</taxon>
    </lineage>
</organism>
<comment type="caution">
    <text evidence="1">The sequence shown here is derived from an EMBL/GenBank/DDBJ whole genome shotgun (WGS) entry which is preliminary data.</text>
</comment>
<keyword evidence="2" id="KW-1185">Reference proteome</keyword>